<name>A0ABT3DCI3_9BACI</name>
<protein>
    <submittedName>
        <fullName evidence="2">Phage tail protein</fullName>
    </submittedName>
</protein>
<dbReference type="NCBIfam" id="TIGR01665">
    <property type="entry name" value="put_anti_recept"/>
    <property type="match status" value="1"/>
</dbReference>
<dbReference type="Pfam" id="PF06605">
    <property type="entry name" value="Prophage_tail"/>
    <property type="match status" value="1"/>
</dbReference>
<dbReference type="InterPro" id="IPR007119">
    <property type="entry name" value="Phage_tail_spike_N"/>
</dbReference>
<evidence type="ECO:0000259" key="1">
    <source>
        <dbReference type="Pfam" id="PF06605"/>
    </source>
</evidence>
<dbReference type="EMBL" id="JAOYEY010000023">
    <property type="protein sequence ID" value="MCV9884696.1"/>
    <property type="molecule type" value="Genomic_DNA"/>
</dbReference>
<feature type="domain" description="Tail spike" evidence="1">
    <location>
        <begin position="168"/>
        <end position="373"/>
    </location>
</feature>
<organism evidence="2 3">
    <name type="scientific">Metabacillus halosaccharovorans</name>
    <dbReference type="NCBI Taxonomy" id="930124"/>
    <lineage>
        <taxon>Bacteria</taxon>
        <taxon>Bacillati</taxon>
        <taxon>Bacillota</taxon>
        <taxon>Bacilli</taxon>
        <taxon>Bacillales</taxon>
        <taxon>Bacillaceae</taxon>
        <taxon>Metabacillus</taxon>
    </lineage>
</organism>
<dbReference type="RefSeq" id="WP_264141615.1">
    <property type="nucleotide sequence ID" value="NZ_JAOYEY010000023.1"/>
</dbReference>
<keyword evidence="3" id="KW-1185">Reference proteome</keyword>
<proteinExistence type="predicted"/>
<gene>
    <name evidence="2" type="ORF">OIH86_03450</name>
</gene>
<evidence type="ECO:0000313" key="2">
    <source>
        <dbReference type="EMBL" id="MCV9884696.1"/>
    </source>
</evidence>
<reference evidence="2 3" key="1">
    <citation type="submission" date="2022-10" db="EMBL/GenBank/DDBJ databases">
        <title>Draft genome assembly of moderately radiation resistant bacterium Metabacillus halosaccharovorans.</title>
        <authorList>
            <person name="Pal S."/>
            <person name="Gopinathan A."/>
        </authorList>
    </citation>
    <scope>NUCLEOTIDE SEQUENCE [LARGE SCALE GENOMIC DNA]</scope>
    <source>
        <strain evidence="2 3">VITHBRA001</strain>
    </source>
</reference>
<evidence type="ECO:0000313" key="3">
    <source>
        <dbReference type="Proteomes" id="UP001526147"/>
    </source>
</evidence>
<dbReference type="InterPro" id="IPR010572">
    <property type="entry name" value="Tail_dom"/>
</dbReference>
<accession>A0ABT3DCI3</accession>
<comment type="caution">
    <text evidence="2">The sequence shown here is derived from an EMBL/GenBank/DDBJ whole genome shotgun (WGS) entry which is preliminary data.</text>
</comment>
<dbReference type="Proteomes" id="UP001526147">
    <property type="component" value="Unassembled WGS sequence"/>
</dbReference>
<dbReference type="Gene3D" id="1.20.5.300">
    <property type="match status" value="1"/>
</dbReference>
<sequence length="512" mass="56758">MYKVTIINDGIETTIHSPNVDDLKLPTGQIKKEINLIDSFNFSFYMNNPGFGKLKPLKTLINVLNLKTGKYEFEGRILGPSENMDDTGLYDASYLSEGELGYLHDSQQRHLEFRGTPIELFTTILNYHNSQVESSKHFHVGNVTVTNSTNNLYLYLSAEVDTFDTIKDKLIDTLGGELQIRKENGVRFLDLLDRVGEDKNTEIKIAKNLLSISRDVDPTQIITRLTPLGTRIESTEEGATDASEARLTIETVNNGIPYIDSPTLISEFGIQGGSVTWDDVTLPNNLMTKGNEWFANQKISHVQYQISALDLFLLGLDIDNFNVGNSHPVKNSIMGIDERLRIIGKSLDIKSPQNAALTIGDKFKTLNQYQSDMNKSAQQVVELQNTVSRQSQTIGVLKTELSTVNDAVITIQSTLEENDIPALEQAVTDLQEAINNLNAAVDEIPDYQVVTPTTDGLMSSLDKSKLDLIAVISSVDLDNFKQKLDLITVANAINLDQLEARVTNLEGGQSNA</sequence>